<reference evidence="9" key="1">
    <citation type="submission" date="2010-08" db="EMBL/GenBank/DDBJ databases">
        <title>Genome sequence of Parvularcula bermudensis HTCC2503.</title>
        <authorList>
            <person name="Kang D.-M."/>
            <person name="Oh H.-M."/>
            <person name="Cho J.-C."/>
        </authorList>
    </citation>
    <scope>NUCLEOTIDE SEQUENCE [LARGE SCALE GENOMIC DNA]</scope>
    <source>
        <strain evidence="9">ATCC BAA-594 / HTCC2503 / KCTC 12087</strain>
    </source>
</reference>
<dbReference type="OrthoDB" id="9810662at2"/>
<evidence type="ECO:0000313" key="8">
    <source>
        <dbReference type="EMBL" id="ADM09153.1"/>
    </source>
</evidence>
<feature type="domain" description="Type II secretion system protein GspF" evidence="7">
    <location>
        <begin position="186"/>
        <end position="314"/>
    </location>
</feature>
<dbReference type="PANTHER" id="PTHR35007">
    <property type="entry name" value="INTEGRAL MEMBRANE PROTEIN-RELATED"/>
    <property type="match status" value="1"/>
</dbReference>
<sequence length="338" mass="37155">MQEFIEAAVDRQNQIAMLAAVGVFLTIVTLVMPLFADNGLDKRVKKVADYKERLRQQSRAELAGSRKPGSLRNATAGGMGKRLVEQLKLFEIFDAAAARKQLMMAGLRGERPVFTYMLARVITPVAALLVAIFYLYVLEVVEVASFMRLILCIGALALGYYLPNIYVHNLVTKRKQKIQLSFPDSLDLLLICVESGMSIEAALQKVTEEVAASCPELAEEYGLTTAELSYLQDRKVAYHNLGERTGLEGVKSVTTALIQSEVYGTALGASLRVMAAENREIRMQNAEKKAAALPPKLTVPMILFFLPVLFVVILGPGVLKATSTATEEVSDEPLQNER</sequence>
<dbReference type="STRING" id="314260.PB2503_05397"/>
<dbReference type="PANTHER" id="PTHR35007:SF2">
    <property type="entry name" value="PILUS ASSEMBLE PROTEIN"/>
    <property type="match status" value="1"/>
</dbReference>
<evidence type="ECO:0000256" key="5">
    <source>
        <dbReference type="ARBA" id="ARBA00023136"/>
    </source>
</evidence>
<comment type="subcellular location">
    <subcellularLocation>
        <location evidence="1">Cell membrane</location>
        <topology evidence="1">Multi-pass membrane protein</topology>
    </subcellularLocation>
</comment>
<evidence type="ECO:0000256" key="2">
    <source>
        <dbReference type="ARBA" id="ARBA00022475"/>
    </source>
</evidence>
<accession>E0TGB0</accession>
<evidence type="ECO:0000256" key="1">
    <source>
        <dbReference type="ARBA" id="ARBA00004651"/>
    </source>
</evidence>
<keyword evidence="3 6" id="KW-0812">Transmembrane</keyword>
<feature type="transmembrane region" description="Helical" evidence="6">
    <location>
        <begin position="113"/>
        <end position="137"/>
    </location>
</feature>
<evidence type="ECO:0000313" key="9">
    <source>
        <dbReference type="Proteomes" id="UP000001302"/>
    </source>
</evidence>
<feature type="transmembrane region" description="Helical" evidence="6">
    <location>
        <begin position="297"/>
        <end position="319"/>
    </location>
</feature>
<keyword evidence="9" id="KW-1185">Reference proteome</keyword>
<evidence type="ECO:0000256" key="3">
    <source>
        <dbReference type="ARBA" id="ARBA00022692"/>
    </source>
</evidence>
<evidence type="ECO:0000259" key="7">
    <source>
        <dbReference type="Pfam" id="PF00482"/>
    </source>
</evidence>
<evidence type="ECO:0000256" key="4">
    <source>
        <dbReference type="ARBA" id="ARBA00022989"/>
    </source>
</evidence>
<keyword evidence="4 6" id="KW-1133">Transmembrane helix</keyword>
<dbReference type="Pfam" id="PF00482">
    <property type="entry name" value="T2SSF"/>
    <property type="match status" value="1"/>
</dbReference>
<dbReference type="GO" id="GO:0005886">
    <property type="term" value="C:plasma membrane"/>
    <property type="evidence" value="ECO:0007669"/>
    <property type="project" value="UniProtKB-SubCell"/>
</dbReference>
<dbReference type="InterPro" id="IPR018076">
    <property type="entry name" value="T2SS_GspF_dom"/>
</dbReference>
<organism evidence="8 9">
    <name type="scientific">Parvularcula bermudensis (strain ATCC BAA-594 / HTCC2503 / KCTC 12087)</name>
    <dbReference type="NCBI Taxonomy" id="314260"/>
    <lineage>
        <taxon>Bacteria</taxon>
        <taxon>Pseudomonadati</taxon>
        <taxon>Pseudomonadota</taxon>
        <taxon>Alphaproteobacteria</taxon>
        <taxon>Parvularculales</taxon>
        <taxon>Parvularculaceae</taxon>
        <taxon>Parvularcula</taxon>
    </lineage>
</organism>
<protein>
    <recommendedName>
        <fullName evidence="7">Type II secretion system protein GspF domain-containing protein</fullName>
    </recommendedName>
</protein>
<keyword evidence="5 6" id="KW-0472">Membrane</keyword>
<feature type="transmembrane region" description="Helical" evidence="6">
    <location>
        <begin position="15"/>
        <end position="36"/>
    </location>
</feature>
<feature type="transmembrane region" description="Helical" evidence="6">
    <location>
        <begin position="143"/>
        <end position="167"/>
    </location>
</feature>
<evidence type="ECO:0000256" key="6">
    <source>
        <dbReference type="SAM" id="Phobius"/>
    </source>
</evidence>
<proteinExistence type="predicted"/>
<dbReference type="AlphaFoldDB" id="E0TGB0"/>
<gene>
    <name evidence="8" type="ordered locus">PB2503_05397</name>
</gene>
<keyword evidence="2" id="KW-1003">Cell membrane</keyword>
<dbReference type="EMBL" id="CP002156">
    <property type="protein sequence ID" value="ADM09153.1"/>
    <property type="molecule type" value="Genomic_DNA"/>
</dbReference>
<reference evidence="8 9" key="2">
    <citation type="journal article" date="2011" name="J. Bacteriol.">
        <title>Complete genome sequence of strain HTCC2503T of Parvularcula bermudensis, the type species of the order "Parvularculales" in the class Alphaproteobacteria.</title>
        <authorList>
            <person name="Oh H.M."/>
            <person name="Kang I."/>
            <person name="Vergin K.L."/>
            <person name="Kang D."/>
            <person name="Rhee K.H."/>
            <person name="Giovannoni S.J."/>
            <person name="Cho J.C."/>
        </authorList>
    </citation>
    <scope>NUCLEOTIDE SEQUENCE [LARGE SCALE GENOMIC DNA]</scope>
    <source>
        <strain evidence="9">ATCC BAA-594 / HTCC2503 / KCTC 12087</strain>
    </source>
</reference>
<dbReference type="Proteomes" id="UP000001302">
    <property type="component" value="Chromosome"/>
</dbReference>
<dbReference type="KEGG" id="pbr:PB2503_05397"/>
<name>E0TGB0_PARBH</name>
<dbReference type="HOGENOM" id="CLU_056917_0_0_5"/>
<dbReference type="eggNOG" id="COG2064">
    <property type="taxonomic scope" value="Bacteria"/>
</dbReference>
<dbReference type="RefSeq" id="WP_013300127.1">
    <property type="nucleotide sequence ID" value="NC_014414.1"/>
</dbReference>